<gene>
    <name evidence="1" type="ORF">BJ508DRAFT_313008</name>
</gene>
<dbReference type="EMBL" id="ML119794">
    <property type="protein sequence ID" value="RPA74315.1"/>
    <property type="molecule type" value="Genomic_DNA"/>
</dbReference>
<evidence type="ECO:0000313" key="1">
    <source>
        <dbReference type="EMBL" id="RPA74315.1"/>
    </source>
</evidence>
<protein>
    <submittedName>
        <fullName evidence="1">Uncharacterized protein</fullName>
    </submittedName>
</protein>
<sequence>MSAQLTSHGYQHYDYDTSGLEIITPGYNLTTDVVPGDIGAYRRQIPVANDTPLLLANLQPNSGIHLPGPFDLVYPLFGETERPDWFSILLDITEDLNRFIEMTSGNGDKRYEEARPVLAAPPNSTQSSGSAFEAPNEKPEITTMGFDSQGPSPIAERMSSGSLTGLASCEPVERPIWVSLSHWHPQPFDEAKPWSIQFDDELCLECLHEMGIGEKAFAHSSPDNRMKILIAMEAKGRTDFSTWSDDRYSDVFDC</sequence>
<proteinExistence type="predicted"/>
<accession>A0A3N4HKC7</accession>
<keyword evidence="2" id="KW-1185">Reference proteome</keyword>
<organism evidence="1 2">
    <name type="scientific">Ascobolus immersus RN42</name>
    <dbReference type="NCBI Taxonomy" id="1160509"/>
    <lineage>
        <taxon>Eukaryota</taxon>
        <taxon>Fungi</taxon>
        <taxon>Dikarya</taxon>
        <taxon>Ascomycota</taxon>
        <taxon>Pezizomycotina</taxon>
        <taxon>Pezizomycetes</taxon>
        <taxon>Pezizales</taxon>
        <taxon>Ascobolaceae</taxon>
        <taxon>Ascobolus</taxon>
    </lineage>
</organism>
<dbReference type="AlphaFoldDB" id="A0A3N4HKC7"/>
<evidence type="ECO:0000313" key="2">
    <source>
        <dbReference type="Proteomes" id="UP000275078"/>
    </source>
</evidence>
<dbReference type="Proteomes" id="UP000275078">
    <property type="component" value="Unassembled WGS sequence"/>
</dbReference>
<name>A0A3N4HKC7_ASCIM</name>
<reference evidence="1 2" key="1">
    <citation type="journal article" date="2018" name="Nat. Ecol. Evol.">
        <title>Pezizomycetes genomes reveal the molecular basis of ectomycorrhizal truffle lifestyle.</title>
        <authorList>
            <person name="Murat C."/>
            <person name="Payen T."/>
            <person name="Noel B."/>
            <person name="Kuo A."/>
            <person name="Morin E."/>
            <person name="Chen J."/>
            <person name="Kohler A."/>
            <person name="Krizsan K."/>
            <person name="Balestrini R."/>
            <person name="Da Silva C."/>
            <person name="Montanini B."/>
            <person name="Hainaut M."/>
            <person name="Levati E."/>
            <person name="Barry K.W."/>
            <person name="Belfiori B."/>
            <person name="Cichocki N."/>
            <person name="Clum A."/>
            <person name="Dockter R.B."/>
            <person name="Fauchery L."/>
            <person name="Guy J."/>
            <person name="Iotti M."/>
            <person name="Le Tacon F."/>
            <person name="Lindquist E.A."/>
            <person name="Lipzen A."/>
            <person name="Malagnac F."/>
            <person name="Mello A."/>
            <person name="Molinier V."/>
            <person name="Miyauchi S."/>
            <person name="Poulain J."/>
            <person name="Riccioni C."/>
            <person name="Rubini A."/>
            <person name="Sitrit Y."/>
            <person name="Splivallo R."/>
            <person name="Traeger S."/>
            <person name="Wang M."/>
            <person name="Zifcakova L."/>
            <person name="Wipf D."/>
            <person name="Zambonelli A."/>
            <person name="Paolocci F."/>
            <person name="Nowrousian M."/>
            <person name="Ottonello S."/>
            <person name="Baldrian P."/>
            <person name="Spatafora J.W."/>
            <person name="Henrissat B."/>
            <person name="Nagy L.G."/>
            <person name="Aury J.M."/>
            <person name="Wincker P."/>
            <person name="Grigoriev I.V."/>
            <person name="Bonfante P."/>
            <person name="Martin F.M."/>
        </authorList>
    </citation>
    <scope>NUCLEOTIDE SEQUENCE [LARGE SCALE GENOMIC DNA]</scope>
    <source>
        <strain evidence="1 2">RN42</strain>
    </source>
</reference>